<gene>
    <name evidence="3" type="ORF">L198_01090</name>
</gene>
<evidence type="ECO:0000313" key="4">
    <source>
        <dbReference type="Proteomes" id="UP000094819"/>
    </source>
</evidence>
<keyword evidence="4" id="KW-1185">Reference proteome</keyword>
<evidence type="ECO:0000256" key="1">
    <source>
        <dbReference type="SAM" id="MobiDB-lite"/>
    </source>
</evidence>
<evidence type="ECO:0000313" key="3">
    <source>
        <dbReference type="EMBL" id="ODO07511.1"/>
    </source>
</evidence>
<dbReference type="GeneID" id="30190303"/>
<dbReference type="Pfam" id="PF18596">
    <property type="entry name" value="Sld7_C"/>
    <property type="match status" value="1"/>
</dbReference>
<organism evidence="3 4">
    <name type="scientific">Cryptococcus wingfieldii CBS 7118</name>
    <dbReference type="NCBI Taxonomy" id="1295528"/>
    <lineage>
        <taxon>Eukaryota</taxon>
        <taxon>Fungi</taxon>
        <taxon>Dikarya</taxon>
        <taxon>Basidiomycota</taxon>
        <taxon>Agaricomycotina</taxon>
        <taxon>Tremellomycetes</taxon>
        <taxon>Tremellales</taxon>
        <taxon>Cryptococcaceae</taxon>
        <taxon>Cryptococcus</taxon>
    </lineage>
</organism>
<proteinExistence type="predicted"/>
<feature type="compositionally biased region" description="Basic and acidic residues" evidence="1">
    <location>
        <begin position="367"/>
        <end position="388"/>
    </location>
</feature>
<feature type="region of interest" description="Disordered" evidence="1">
    <location>
        <begin position="240"/>
        <end position="455"/>
    </location>
</feature>
<evidence type="ECO:0000259" key="2">
    <source>
        <dbReference type="Pfam" id="PF18596"/>
    </source>
</evidence>
<dbReference type="InterPro" id="IPR041260">
    <property type="entry name" value="Sld7_C"/>
</dbReference>
<dbReference type="AlphaFoldDB" id="A0A1E3K398"/>
<feature type="compositionally biased region" description="Low complexity" evidence="1">
    <location>
        <begin position="432"/>
        <end position="446"/>
    </location>
</feature>
<dbReference type="Proteomes" id="UP000094819">
    <property type="component" value="Unassembled WGS sequence"/>
</dbReference>
<protein>
    <recommendedName>
        <fullName evidence="2">Sld7 C-terminal domain-containing protein</fullName>
    </recommendedName>
</protein>
<dbReference type="OrthoDB" id="5599874at2759"/>
<sequence>MTSLPAPSPSRNPFAKPALATEGASFAKSAILPTSTKKATLVPGDCQTPIEKRVPNDFGSAQGTRTSWRLLWRGGLEIGKEGWRLDGITFFAQLSFPQPTPSKNPFAFPTPPPSFSPAPSSPFHSLPGGTTDLCLSLESMRGRKYLQVRDVVDLPDGEVLEEDEDVAGSGVQVSISEQAPLLAGYVIGLLGRDGSLSANGRTKKAIVIGLGDEEVENTLKSTILVYGQLQSSLSKESSESTLRLFVGRRKPPPPPPSEKKIRPGEPLPRAPLFIPADPKKPFRPFARSFSRTSSTSQTQPSIYAPPPSASVPSIGMGVGVGKGKSGQIAPVSGRTPGRRGEKRARLGEAGREEDRKRRAGKIVSQPRLDDRVERRDREGSVRVKEERGSSLAPSEHSFRAPSLSRQSVPPVSAFEQGPGDEEGDEDDIFGKRASSMAPSMSRVSSAGGRSEVGPSVHEVGTAEASGRKRVRVPQQVLDNKASIRKQTLLLLELRGIPRTHDLFKDIFGVTTKGVYFVFRDQLQEYPVSKTDIQRIIHGHLDMYLQSSLPSIPPLPQGEGQEEALKSILEVKQEELSKSGSGVTLHLHEHGDGRVKLEAVVEEEEIEHL</sequence>
<name>A0A1E3K398_9TREE</name>
<feature type="compositionally biased region" description="Basic and acidic residues" evidence="1">
    <location>
        <begin position="343"/>
        <end position="356"/>
    </location>
</feature>
<dbReference type="EMBL" id="AWGH01000002">
    <property type="protein sequence ID" value="ODO07511.1"/>
    <property type="molecule type" value="Genomic_DNA"/>
</dbReference>
<feature type="domain" description="Sld7 C-terminal" evidence="2">
    <location>
        <begin position="479"/>
        <end position="544"/>
    </location>
</feature>
<reference evidence="3 4" key="1">
    <citation type="submission" date="2016-06" db="EMBL/GenBank/DDBJ databases">
        <title>Evolution of pathogenesis and genome organization in the Tremellales.</title>
        <authorList>
            <person name="Cuomo C."/>
            <person name="Litvintseva A."/>
            <person name="Heitman J."/>
            <person name="Chen Y."/>
            <person name="Sun S."/>
            <person name="Springer D."/>
            <person name="Dromer F."/>
            <person name="Young S."/>
            <person name="Zeng Q."/>
            <person name="Chapman S."/>
            <person name="Gujja S."/>
            <person name="Saif S."/>
            <person name="Birren B."/>
        </authorList>
    </citation>
    <scope>NUCLEOTIDE SEQUENCE [LARGE SCALE GENOMIC DNA]</scope>
    <source>
        <strain evidence="3 4">CBS 7118</strain>
    </source>
</reference>
<feature type="compositionally biased region" description="Acidic residues" evidence="1">
    <location>
        <begin position="418"/>
        <end position="427"/>
    </location>
</feature>
<comment type="caution">
    <text evidence="3">The sequence shown here is derived from an EMBL/GenBank/DDBJ whole genome shotgun (WGS) entry which is preliminary data.</text>
</comment>
<accession>A0A1E3K398</accession>
<feature type="compositionally biased region" description="Low complexity" evidence="1">
    <location>
        <begin position="283"/>
        <end position="301"/>
    </location>
</feature>
<dbReference type="RefSeq" id="XP_019034988.1">
    <property type="nucleotide sequence ID" value="XM_019173262.1"/>
</dbReference>